<dbReference type="EMBL" id="CP107551">
    <property type="protein sequence ID" value="UYP20840.1"/>
    <property type="molecule type" value="Genomic_DNA"/>
</dbReference>
<evidence type="ECO:0000313" key="2">
    <source>
        <dbReference type="Proteomes" id="UP001156484"/>
    </source>
</evidence>
<proteinExistence type="predicted"/>
<name>A0ACD4DLB9_9NOCA</name>
<keyword evidence="2" id="KW-1185">Reference proteome</keyword>
<gene>
    <name evidence="1" type="ORF">OED52_10130</name>
</gene>
<evidence type="ECO:0000313" key="1">
    <source>
        <dbReference type="EMBL" id="UYP20840.1"/>
    </source>
</evidence>
<dbReference type="Proteomes" id="UP001156484">
    <property type="component" value="Chromosome"/>
</dbReference>
<sequence length="268" mass="27982">MTQNTPTYESLAHNTNAHPLSGQHVLVTGGSEGIGYGIAERLLDAGGTLTLAARRPQVLDDAVERLRTRCGDAARVTGVVADIRDADSIAAMFDTAQDRNGPLNVLVANAGSGTVVPFLDLTRQQWQDCIDLNLTGTFLCVQAAARSMVDRAGENRSIVVVSSIRALGARPSLVPYGTAKAGLNQLVRLAAYELASTGVRVNALSPGITATPLTQDRNSLFEERAATVPMGRAGTPADMAAAALYLASPDSSFVTGTNLVVDGGESLY</sequence>
<accession>A0ACD4DLB9</accession>
<protein>
    <submittedName>
        <fullName evidence="1">SDR family oxidoreductase</fullName>
    </submittedName>
</protein>
<organism evidence="1 2">
    <name type="scientific">Rhodococcus sacchari</name>
    <dbReference type="NCBI Taxonomy" id="2962047"/>
    <lineage>
        <taxon>Bacteria</taxon>
        <taxon>Bacillati</taxon>
        <taxon>Actinomycetota</taxon>
        <taxon>Actinomycetes</taxon>
        <taxon>Mycobacteriales</taxon>
        <taxon>Nocardiaceae</taxon>
        <taxon>Rhodococcus</taxon>
    </lineage>
</organism>
<reference evidence="1" key="1">
    <citation type="submission" date="2022-10" db="EMBL/GenBank/DDBJ databases">
        <title>Rhodococcus ferula Z13 complete genome.</title>
        <authorList>
            <person name="Long X."/>
            <person name="Zang M."/>
        </authorList>
    </citation>
    <scope>NUCLEOTIDE SEQUENCE</scope>
    <source>
        <strain evidence="1">Z13</strain>
    </source>
</reference>